<dbReference type="AlphaFoldDB" id="A0A7N2LCK2"/>
<comment type="catalytic activity">
    <reaction evidence="1">
        <text>5-diphospho-1D-myo-inositol 1,2,3,4,6-pentakisphosphate + ATP + H(+) = 1,5-bis(diphospho)-1D-myo-inositol 2,3,4,6-tetrakisphosphate + ADP</text>
        <dbReference type="Rhea" id="RHEA:10276"/>
        <dbReference type="ChEBI" id="CHEBI:15378"/>
        <dbReference type="ChEBI" id="CHEBI:30616"/>
        <dbReference type="ChEBI" id="CHEBI:58628"/>
        <dbReference type="ChEBI" id="CHEBI:77983"/>
        <dbReference type="ChEBI" id="CHEBI:456216"/>
        <dbReference type="EC" id="2.7.4.24"/>
    </reaction>
    <physiologicalReaction direction="left-to-right" evidence="1">
        <dbReference type="Rhea" id="RHEA:10277"/>
    </physiologicalReaction>
</comment>
<comment type="catalytic activity">
    <reaction evidence="2">
        <text>1D-myo-inositol hexakisphosphate + ATP = 1-diphospho-1D-myo-inositol 2,3,4,5,6-pentakisphosphate + ADP</text>
        <dbReference type="Rhea" id="RHEA:37459"/>
        <dbReference type="ChEBI" id="CHEBI:30616"/>
        <dbReference type="ChEBI" id="CHEBI:58130"/>
        <dbReference type="ChEBI" id="CHEBI:74946"/>
        <dbReference type="ChEBI" id="CHEBI:456216"/>
        <dbReference type="EC" id="2.7.4.24"/>
    </reaction>
    <physiologicalReaction direction="left-to-right" evidence="2">
        <dbReference type="Rhea" id="RHEA:37460"/>
    </physiologicalReaction>
</comment>
<reference evidence="3 4" key="1">
    <citation type="journal article" date="2016" name="G3 (Bethesda)">
        <title>First Draft Assembly and Annotation of the Genome of a California Endemic Oak Quercus lobata Nee (Fagaceae).</title>
        <authorList>
            <person name="Sork V.L."/>
            <person name="Fitz-Gibbon S.T."/>
            <person name="Puiu D."/>
            <person name="Crepeau M."/>
            <person name="Gugger P.F."/>
            <person name="Sherman R."/>
            <person name="Stevens K."/>
            <person name="Langley C.H."/>
            <person name="Pellegrini M."/>
            <person name="Salzberg S.L."/>
        </authorList>
    </citation>
    <scope>NUCLEOTIDE SEQUENCE [LARGE SCALE GENOMIC DNA]</scope>
    <source>
        <strain evidence="3 4">cv. SW786</strain>
    </source>
</reference>
<evidence type="ECO:0000256" key="2">
    <source>
        <dbReference type="ARBA" id="ARBA00034629"/>
    </source>
</evidence>
<accession>A0A7N2LCK2</accession>
<protein>
    <submittedName>
        <fullName evidence="3">Uncharacterized protein</fullName>
    </submittedName>
</protein>
<dbReference type="Gene3D" id="3.30.470.20">
    <property type="entry name" value="ATP-grasp fold, B domain"/>
    <property type="match status" value="1"/>
</dbReference>
<dbReference type="InterPro" id="IPR037446">
    <property type="entry name" value="His_Pase_VIP1"/>
</dbReference>
<dbReference type="GO" id="GO:0000828">
    <property type="term" value="F:inositol hexakisphosphate kinase activity"/>
    <property type="evidence" value="ECO:0007669"/>
    <property type="project" value="TreeGrafter"/>
</dbReference>
<proteinExistence type="predicted"/>
<dbReference type="EnsemblPlants" id="QL04p007380:mrna">
    <property type="protein sequence ID" value="QL04p007380:mrna"/>
    <property type="gene ID" value="QL04p007380"/>
</dbReference>
<evidence type="ECO:0000313" key="3">
    <source>
        <dbReference type="EnsemblPlants" id="QL04p007380:mrna"/>
    </source>
</evidence>
<dbReference type="GO" id="GO:0032958">
    <property type="term" value="P:inositol phosphate biosynthetic process"/>
    <property type="evidence" value="ECO:0007669"/>
    <property type="project" value="TreeGrafter"/>
</dbReference>
<name>A0A7N2LCK2_QUELO</name>
<dbReference type="Gramene" id="QL04p007380:mrna">
    <property type="protein sequence ID" value="QL04p007380:mrna"/>
    <property type="gene ID" value="QL04p007380"/>
</dbReference>
<reference evidence="3" key="2">
    <citation type="submission" date="2021-01" db="UniProtKB">
        <authorList>
            <consortium name="EnsemblPlants"/>
        </authorList>
    </citation>
    <scope>IDENTIFICATION</scope>
</reference>
<evidence type="ECO:0000313" key="4">
    <source>
        <dbReference type="Proteomes" id="UP000594261"/>
    </source>
</evidence>
<dbReference type="PANTHER" id="PTHR12750">
    <property type="entry name" value="DIPHOSPHOINOSITOL PENTAKISPHOSPHATE KINASE"/>
    <property type="match status" value="1"/>
</dbReference>
<organism evidence="3 4">
    <name type="scientific">Quercus lobata</name>
    <name type="common">Valley oak</name>
    <dbReference type="NCBI Taxonomy" id="97700"/>
    <lineage>
        <taxon>Eukaryota</taxon>
        <taxon>Viridiplantae</taxon>
        <taxon>Streptophyta</taxon>
        <taxon>Embryophyta</taxon>
        <taxon>Tracheophyta</taxon>
        <taxon>Spermatophyta</taxon>
        <taxon>Magnoliopsida</taxon>
        <taxon>eudicotyledons</taxon>
        <taxon>Gunneridae</taxon>
        <taxon>Pentapetalae</taxon>
        <taxon>rosids</taxon>
        <taxon>fabids</taxon>
        <taxon>Fagales</taxon>
        <taxon>Fagaceae</taxon>
        <taxon>Quercus</taxon>
    </lineage>
</organism>
<keyword evidence="4" id="KW-1185">Reference proteome</keyword>
<dbReference type="PANTHER" id="PTHR12750:SF9">
    <property type="entry name" value="INOSITOL HEXAKISPHOSPHATE AND DIPHOSPHOINOSITOL-PENTAKISPHOSPHATE KINASE"/>
    <property type="match status" value="1"/>
</dbReference>
<sequence>MSLCDVVTYNLLISGHARCGFPKQVYTVGTECAHAEARKSPIVDGVVTRNPDGKEGALEGWGVLYGEVHEERMHHLFFSDTSFCHGPGLLVGKWHFSINL</sequence>
<dbReference type="InParanoid" id="A0A7N2LCK2"/>
<evidence type="ECO:0000256" key="1">
    <source>
        <dbReference type="ARBA" id="ARBA00033696"/>
    </source>
</evidence>
<dbReference type="GO" id="GO:0006020">
    <property type="term" value="P:inositol metabolic process"/>
    <property type="evidence" value="ECO:0007669"/>
    <property type="project" value="TreeGrafter"/>
</dbReference>
<dbReference type="EMBL" id="LRBV02000004">
    <property type="status" value="NOT_ANNOTATED_CDS"/>
    <property type="molecule type" value="Genomic_DNA"/>
</dbReference>
<dbReference type="GO" id="GO:0033857">
    <property type="term" value="F:5-diphosphoinositol pentakisphosphate 1-kinase activity"/>
    <property type="evidence" value="ECO:0007669"/>
    <property type="project" value="TreeGrafter"/>
</dbReference>
<dbReference type="Proteomes" id="UP000594261">
    <property type="component" value="Chromosome 4"/>
</dbReference>